<proteinExistence type="predicted"/>
<evidence type="ECO:0000313" key="1">
    <source>
        <dbReference type="EMBL" id="KAI4315036.1"/>
    </source>
</evidence>
<organism evidence="1 2">
    <name type="scientific">Bauhinia variegata</name>
    <name type="common">Purple orchid tree</name>
    <name type="synonym">Phanera variegata</name>
    <dbReference type="NCBI Taxonomy" id="167791"/>
    <lineage>
        <taxon>Eukaryota</taxon>
        <taxon>Viridiplantae</taxon>
        <taxon>Streptophyta</taxon>
        <taxon>Embryophyta</taxon>
        <taxon>Tracheophyta</taxon>
        <taxon>Spermatophyta</taxon>
        <taxon>Magnoliopsida</taxon>
        <taxon>eudicotyledons</taxon>
        <taxon>Gunneridae</taxon>
        <taxon>Pentapetalae</taxon>
        <taxon>rosids</taxon>
        <taxon>fabids</taxon>
        <taxon>Fabales</taxon>
        <taxon>Fabaceae</taxon>
        <taxon>Cercidoideae</taxon>
        <taxon>Cercideae</taxon>
        <taxon>Bauhiniinae</taxon>
        <taxon>Bauhinia</taxon>
    </lineage>
</organism>
<evidence type="ECO:0000313" key="2">
    <source>
        <dbReference type="Proteomes" id="UP000828941"/>
    </source>
</evidence>
<name>A0ACB9LUT4_BAUVA</name>
<sequence length="87" mass="9288">MDKQQETQQQSETGKPSAEGLPSETSPYVNYKDLEDYKRRGYGTDGHLEPKPGRGPGATEAPTLSGANVSSQSQVSATEAVNRHGVP</sequence>
<protein>
    <submittedName>
        <fullName evidence="1">Uncharacterized protein</fullName>
    </submittedName>
</protein>
<keyword evidence="2" id="KW-1185">Reference proteome</keyword>
<dbReference type="Proteomes" id="UP000828941">
    <property type="component" value="Chromosome 11"/>
</dbReference>
<gene>
    <name evidence="1" type="ORF">L6164_027886</name>
</gene>
<accession>A0ACB9LUT4</accession>
<comment type="caution">
    <text evidence="1">The sequence shown here is derived from an EMBL/GenBank/DDBJ whole genome shotgun (WGS) entry which is preliminary data.</text>
</comment>
<dbReference type="EMBL" id="CM039436">
    <property type="protein sequence ID" value="KAI4315036.1"/>
    <property type="molecule type" value="Genomic_DNA"/>
</dbReference>
<reference evidence="1 2" key="1">
    <citation type="journal article" date="2022" name="DNA Res.">
        <title>Chromosomal-level genome assembly of the orchid tree Bauhinia variegata (Leguminosae; Cercidoideae) supports the allotetraploid origin hypothesis of Bauhinia.</title>
        <authorList>
            <person name="Zhong Y."/>
            <person name="Chen Y."/>
            <person name="Zheng D."/>
            <person name="Pang J."/>
            <person name="Liu Y."/>
            <person name="Luo S."/>
            <person name="Meng S."/>
            <person name="Qian L."/>
            <person name="Wei D."/>
            <person name="Dai S."/>
            <person name="Zhou R."/>
        </authorList>
    </citation>
    <scope>NUCLEOTIDE SEQUENCE [LARGE SCALE GENOMIC DNA]</scope>
    <source>
        <strain evidence="1">BV-YZ2020</strain>
    </source>
</reference>